<sequence>MSVILHASDLHFGKADPRVVEMFYQEIERQKPSLVVLSGDFTQIGSSREFVQARNFIERITAPVLTVPGNHDIPRYQSWQRFFDPMRRYRQYISPLPDTVHEDDHCYVVGINTARPIVPHWNWANGMISQAQVDFVRRQFRIAPPGKAKIFVCHHPLANIQNSPIDTVVWGSADMMAVLEEERVDLVLTGHIHHASIMPYKEERGPVMIGSASATSTRLRQQSNGYNIIHVSPEKLDIELIHWNGASHVVFENLSVMRKLPD</sequence>
<evidence type="ECO:0000256" key="2">
    <source>
        <dbReference type="ARBA" id="ARBA00022801"/>
    </source>
</evidence>
<comment type="caution">
    <text evidence="6">The sequence shown here is derived from an EMBL/GenBank/DDBJ whole genome shotgun (WGS) entry which is preliminary data.</text>
</comment>
<dbReference type="InterPro" id="IPR050884">
    <property type="entry name" value="CNP_phosphodiesterase-III"/>
</dbReference>
<dbReference type="GO" id="GO:0016787">
    <property type="term" value="F:hydrolase activity"/>
    <property type="evidence" value="ECO:0007669"/>
    <property type="project" value="UniProtKB-KW"/>
</dbReference>
<evidence type="ECO:0000259" key="5">
    <source>
        <dbReference type="Pfam" id="PF00149"/>
    </source>
</evidence>
<dbReference type="Gene3D" id="3.60.21.10">
    <property type="match status" value="1"/>
</dbReference>
<dbReference type="Proteomes" id="UP000249557">
    <property type="component" value="Unassembled WGS sequence"/>
</dbReference>
<dbReference type="EMBL" id="QFNK01000066">
    <property type="protein sequence ID" value="PZO87255.1"/>
    <property type="molecule type" value="Genomic_DNA"/>
</dbReference>
<dbReference type="Pfam" id="PF00149">
    <property type="entry name" value="Metallophos"/>
    <property type="match status" value="1"/>
</dbReference>
<dbReference type="GO" id="GO:0046872">
    <property type="term" value="F:metal ion binding"/>
    <property type="evidence" value="ECO:0007669"/>
    <property type="project" value="UniProtKB-KW"/>
</dbReference>
<organism evidence="6 7">
    <name type="scientific">Micavibrio aeruginosavorus</name>
    <dbReference type="NCBI Taxonomy" id="349221"/>
    <lineage>
        <taxon>Bacteria</taxon>
        <taxon>Pseudomonadati</taxon>
        <taxon>Bdellovibrionota</taxon>
        <taxon>Bdellovibrionia</taxon>
        <taxon>Bdellovibrionales</taxon>
        <taxon>Pseudobdellovibrionaceae</taxon>
        <taxon>Micavibrio</taxon>
    </lineage>
</organism>
<accession>A0A2W5BVX9</accession>
<protein>
    <submittedName>
        <fullName evidence="6">Metallophosphoesterase</fullName>
    </submittedName>
</protein>
<reference evidence="6 7" key="1">
    <citation type="submission" date="2017-08" db="EMBL/GenBank/DDBJ databases">
        <title>Infants hospitalized years apart are colonized by the same room-sourced microbial strains.</title>
        <authorList>
            <person name="Brooks B."/>
            <person name="Olm M.R."/>
            <person name="Firek B.A."/>
            <person name="Baker R."/>
            <person name="Thomas B.C."/>
            <person name="Morowitz M.J."/>
            <person name="Banfield J.F."/>
        </authorList>
    </citation>
    <scope>NUCLEOTIDE SEQUENCE [LARGE SCALE GENOMIC DNA]</scope>
    <source>
        <strain evidence="6">S2_018_000_R2_104</strain>
    </source>
</reference>
<evidence type="ECO:0000256" key="4">
    <source>
        <dbReference type="ARBA" id="ARBA00025742"/>
    </source>
</evidence>
<dbReference type="PANTHER" id="PTHR42988">
    <property type="entry name" value="PHOSPHOHYDROLASE"/>
    <property type="match status" value="1"/>
</dbReference>
<gene>
    <name evidence="6" type="ORF">DI626_04425</name>
</gene>
<proteinExistence type="inferred from homology"/>
<keyword evidence="3" id="KW-0408">Iron</keyword>
<evidence type="ECO:0000256" key="3">
    <source>
        <dbReference type="ARBA" id="ARBA00023004"/>
    </source>
</evidence>
<dbReference type="AlphaFoldDB" id="A0A2W5BVX9"/>
<evidence type="ECO:0000256" key="1">
    <source>
        <dbReference type="ARBA" id="ARBA00022723"/>
    </source>
</evidence>
<comment type="similarity">
    <text evidence="4">Belongs to the cyclic nucleotide phosphodiesterase class-III family.</text>
</comment>
<keyword evidence="2" id="KW-0378">Hydrolase</keyword>
<feature type="domain" description="Calcineurin-like phosphoesterase" evidence="5">
    <location>
        <begin position="4"/>
        <end position="194"/>
    </location>
</feature>
<evidence type="ECO:0000313" key="7">
    <source>
        <dbReference type="Proteomes" id="UP000249557"/>
    </source>
</evidence>
<keyword evidence="1" id="KW-0479">Metal-binding</keyword>
<dbReference type="InterPro" id="IPR004843">
    <property type="entry name" value="Calcineurin-like_PHP"/>
</dbReference>
<dbReference type="InterPro" id="IPR029052">
    <property type="entry name" value="Metallo-depent_PP-like"/>
</dbReference>
<dbReference type="SUPFAM" id="SSF56300">
    <property type="entry name" value="Metallo-dependent phosphatases"/>
    <property type="match status" value="1"/>
</dbReference>
<evidence type="ECO:0000313" key="6">
    <source>
        <dbReference type="EMBL" id="PZO87255.1"/>
    </source>
</evidence>
<dbReference type="PANTHER" id="PTHR42988:SF2">
    <property type="entry name" value="CYCLIC NUCLEOTIDE PHOSPHODIESTERASE CBUA0032-RELATED"/>
    <property type="match status" value="1"/>
</dbReference>
<name>A0A2W5BVX9_9BACT</name>